<protein>
    <recommendedName>
        <fullName evidence="3">DUF2190 domain-containing protein</fullName>
    </recommendedName>
</protein>
<name>A0ABZ0B3K0_9BURK</name>
<keyword evidence="2" id="KW-1185">Reference proteome</keyword>
<organism evidence="1 2">
    <name type="scientific">Rhodoferax mekongensis</name>
    <dbReference type="NCBI Taxonomy" id="3068341"/>
    <lineage>
        <taxon>Bacteria</taxon>
        <taxon>Pseudomonadati</taxon>
        <taxon>Pseudomonadota</taxon>
        <taxon>Betaproteobacteria</taxon>
        <taxon>Burkholderiales</taxon>
        <taxon>Comamonadaceae</taxon>
        <taxon>Rhodoferax</taxon>
    </lineage>
</organism>
<sequence length="158" mass="15503">MSSQLQGANALTMAINSGALAGGSTASQFTNAAAINYAINGRFFNRGIIASQALVIEPNTGIVPTAPNTLQSIPAGRACAFAVILDSAGAFTVAQGDIVEAGSLCPVPQAPAGKAIVGAIKVNNASGSAFVPGTTAFNVGGGVTTTYINLAQHPGASV</sequence>
<evidence type="ECO:0008006" key="3">
    <source>
        <dbReference type="Google" id="ProtNLM"/>
    </source>
</evidence>
<gene>
    <name evidence="1" type="ORF">RAN89_06355</name>
</gene>
<dbReference type="Proteomes" id="UP001302257">
    <property type="component" value="Chromosome"/>
</dbReference>
<evidence type="ECO:0000313" key="1">
    <source>
        <dbReference type="EMBL" id="WNO06048.1"/>
    </source>
</evidence>
<proteinExistence type="predicted"/>
<accession>A0ABZ0B3K0</accession>
<dbReference type="EMBL" id="CP132507">
    <property type="protein sequence ID" value="WNO06048.1"/>
    <property type="molecule type" value="Genomic_DNA"/>
</dbReference>
<evidence type="ECO:0000313" key="2">
    <source>
        <dbReference type="Proteomes" id="UP001302257"/>
    </source>
</evidence>
<reference evidence="1 2" key="1">
    <citation type="submission" date="2023-08" db="EMBL/GenBank/DDBJ databases">
        <title>Rhodoferax potami sp. nov. and Rhodoferax mekongensis sp. nov., isolated from the Mekong River in Thailand.</title>
        <authorList>
            <person name="Kitikhun S."/>
            <person name="Charoenyingcharoen P."/>
            <person name="Siriarchawattana P."/>
            <person name="Likhitrattanapisal S."/>
            <person name="Nilsakha T."/>
            <person name="Chanpet A."/>
            <person name="Rattanawaree P."/>
            <person name="Ingsriswang S."/>
        </authorList>
    </citation>
    <scope>NUCLEOTIDE SEQUENCE [LARGE SCALE GENOMIC DNA]</scope>
    <source>
        <strain evidence="1 2">TBRC 17307</strain>
    </source>
</reference>
<dbReference type="RefSeq" id="WP_313868770.1">
    <property type="nucleotide sequence ID" value="NZ_CP132507.1"/>
</dbReference>